<evidence type="ECO:0000256" key="3">
    <source>
        <dbReference type="ARBA" id="ARBA00022475"/>
    </source>
</evidence>
<keyword evidence="9 12" id="KW-0675">Receptor</keyword>
<keyword evidence="4 12" id="KW-0812">Transmembrane</keyword>
<organism evidence="16 17">
    <name type="scientific">Eublepharis macularius</name>
    <name type="common">Leopard gecko</name>
    <name type="synonym">Cyrtodactylus macularius</name>
    <dbReference type="NCBI Taxonomy" id="481883"/>
    <lineage>
        <taxon>Eukaryota</taxon>
        <taxon>Metazoa</taxon>
        <taxon>Chordata</taxon>
        <taxon>Craniata</taxon>
        <taxon>Vertebrata</taxon>
        <taxon>Euteleostomi</taxon>
        <taxon>Lepidosauria</taxon>
        <taxon>Squamata</taxon>
        <taxon>Bifurcata</taxon>
        <taxon>Gekkota</taxon>
        <taxon>Eublepharidae</taxon>
        <taxon>Eublepharinae</taxon>
        <taxon>Eublepharis</taxon>
    </lineage>
</organism>
<evidence type="ECO:0000256" key="2">
    <source>
        <dbReference type="ARBA" id="ARBA00010663"/>
    </source>
</evidence>
<evidence type="ECO:0000313" key="16">
    <source>
        <dbReference type="Proteomes" id="UP001190640"/>
    </source>
</evidence>
<dbReference type="RefSeq" id="XP_054828437.1">
    <property type="nucleotide sequence ID" value="XM_054972462.1"/>
</dbReference>
<dbReference type="GO" id="GO:0004930">
    <property type="term" value="F:G protein-coupled receptor activity"/>
    <property type="evidence" value="ECO:0007669"/>
    <property type="project" value="UniProtKB-KW"/>
</dbReference>
<dbReference type="InterPro" id="IPR000276">
    <property type="entry name" value="GPCR_Rhodpsn"/>
</dbReference>
<keyword evidence="6 12" id="KW-0297">G-protein coupled receptor</keyword>
<evidence type="ECO:0000256" key="10">
    <source>
        <dbReference type="ARBA" id="ARBA00023180"/>
    </source>
</evidence>
<feature type="transmembrane region" description="Helical" evidence="14">
    <location>
        <begin position="248"/>
        <end position="273"/>
    </location>
</feature>
<keyword evidence="3" id="KW-1003">Cell membrane</keyword>
<keyword evidence="11 12" id="KW-0807">Transducer</keyword>
<evidence type="ECO:0000256" key="13">
    <source>
        <dbReference type="SAM" id="MobiDB-lite"/>
    </source>
</evidence>
<evidence type="ECO:0000313" key="17">
    <source>
        <dbReference type="RefSeq" id="XP_054828437.1"/>
    </source>
</evidence>
<sequence>MANKNPLTSTLYSTLSYETTTAAKNCAIEHQLDKHLFPALYSILVIISIPTNTASLYVSCCQVKKKNELGIYLFSLSLADLLYTLTLPLWIYYAQNDDNWTLHRHLCTASAFLKYLNYYTSSGFLTCISIDRYLAVVHPLRFHYLRTRRFAFLVAIMVWVFEIISNSQVLYNDDTFTEFSNDSNHSKHTLCYDTYPLKSWQAKLNVYRVCLGYAIPLLIMMFCYQKIYQAVKNNQATEDKDKKKIKDLLLTIIITFILCFTPYHIVLLIRSIYEPNNCSYARKMYEPYRITTALTSLNCILDPILYCFASETGRTDVQNMVRGWCFSVSPNDVQQSQSIALSSSSQGRTGKVPESATFL</sequence>
<dbReference type="AlphaFoldDB" id="A0AA97KSZ6"/>
<dbReference type="PRINTS" id="PR01649">
    <property type="entry name" value="PSYCHOSINER"/>
</dbReference>
<feature type="region of interest" description="Disordered" evidence="13">
    <location>
        <begin position="339"/>
        <end position="359"/>
    </location>
</feature>
<feature type="transmembrane region" description="Helical" evidence="14">
    <location>
        <begin position="206"/>
        <end position="227"/>
    </location>
</feature>
<dbReference type="CTD" id="8477"/>
<dbReference type="Gene3D" id="1.20.1070.10">
    <property type="entry name" value="Rhodopsin 7-helix transmembrane proteins"/>
    <property type="match status" value="1"/>
</dbReference>
<dbReference type="PROSITE" id="PS00237">
    <property type="entry name" value="G_PROTEIN_RECEP_F1_1"/>
    <property type="match status" value="1"/>
</dbReference>
<reference evidence="17" key="1">
    <citation type="submission" date="2025-08" db="UniProtKB">
        <authorList>
            <consortium name="RefSeq"/>
        </authorList>
    </citation>
    <scope>IDENTIFICATION</scope>
    <source>
        <tissue evidence="17">Blood</tissue>
    </source>
</reference>
<dbReference type="Proteomes" id="UP001190640">
    <property type="component" value="Chromosome 2"/>
</dbReference>
<dbReference type="GeneID" id="129324981"/>
<dbReference type="PANTHER" id="PTHR24234">
    <property type="entry name" value="LYSOPHOSPHATIDIC ACID RECEPTOR 5/SPHINGOSYLPHOSPHORYLCHOLINE RECEPTOR"/>
    <property type="match status" value="1"/>
</dbReference>
<comment type="subcellular location">
    <subcellularLocation>
        <location evidence="1">Cell membrane</location>
        <topology evidence="1">Multi-pass membrane protein</topology>
    </subcellularLocation>
</comment>
<protein>
    <submittedName>
        <fullName evidence="17">Psychosine receptor</fullName>
    </submittedName>
</protein>
<dbReference type="Pfam" id="PF00001">
    <property type="entry name" value="7tm_1"/>
    <property type="match status" value="1"/>
</dbReference>
<keyword evidence="5 14" id="KW-1133">Transmembrane helix</keyword>
<evidence type="ECO:0000256" key="8">
    <source>
        <dbReference type="ARBA" id="ARBA00023157"/>
    </source>
</evidence>
<feature type="domain" description="G-protein coupled receptors family 1 profile" evidence="15">
    <location>
        <begin position="51"/>
        <end position="306"/>
    </location>
</feature>
<dbReference type="SUPFAM" id="SSF81321">
    <property type="entry name" value="Family A G protein-coupled receptor-like"/>
    <property type="match status" value="1"/>
</dbReference>
<keyword evidence="8" id="KW-1015">Disulfide bond</keyword>
<dbReference type="GO" id="GO:0005886">
    <property type="term" value="C:plasma membrane"/>
    <property type="evidence" value="ECO:0007669"/>
    <property type="project" value="UniProtKB-SubCell"/>
</dbReference>
<keyword evidence="16" id="KW-1185">Reference proteome</keyword>
<evidence type="ECO:0000256" key="11">
    <source>
        <dbReference type="ARBA" id="ARBA00023224"/>
    </source>
</evidence>
<evidence type="ECO:0000256" key="6">
    <source>
        <dbReference type="ARBA" id="ARBA00023040"/>
    </source>
</evidence>
<proteinExistence type="inferred from homology"/>
<feature type="transmembrane region" description="Helical" evidence="14">
    <location>
        <begin position="150"/>
        <end position="171"/>
    </location>
</feature>
<evidence type="ECO:0000256" key="1">
    <source>
        <dbReference type="ARBA" id="ARBA00004651"/>
    </source>
</evidence>
<dbReference type="PANTHER" id="PTHR24234:SF15">
    <property type="entry name" value="G PROTEIN-COUPLED RECEPTOR 65"/>
    <property type="match status" value="1"/>
</dbReference>
<name>A0AA97KSZ6_EUBMA</name>
<evidence type="ECO:0000259" key="15">
    <source>
        <dbReference type="PROSITE" id="PS50262"/>
    </source>
</evidence>
<accession>A0AA97KSZ6</accession>
<keyword evidence="10" id="KW-0325">Glycoprotein</keyword>
<evidence type="ECO:0000256" key="14">
    <source>
        <dbReference type="SAM" id="Phobius"/>
    </source>
</evidence>
<evidence type="ECO:0000256" key="7">
    <source>
        <dbReference type="ARBA" id="ARBA00023136"/>
    </source>
</evidence>
<keyword evidence="7 14" id="KW-0472">Membrane</keyword>
<evidence type="ECO:0000256" key="4">
    <source>
        <dbReference type="ARBA" id="ARBA00022692"/>
    </source>
</evidence>
<dbReference type="InterPro" id="IPR017452">
    <property type="entry name" value="GPCR_Rhodpsn_7TM"/>
</dbReference>
<feature type="transmembrane region" description="Helical" evidence="14">
    <location>
        <begin position="71"/>
        <end position="93"/>
    </location>
</feature>
<evidence type="ECO:0000256" key="5">
    <source>
        <dbReference type="ARBA" id="ARBA00022989"/>
    </source>
</evidence>
<dbReference type="PROSITE" id="PS50262">
    <property type="entry name" value="G_PROTEIN_RECEP_F1_2"/>
    <property type="match status" value="1"/>
</dbReference>
<feature type="transmembrane region" description="Helical" evidence="14">
    <location>
        <begin position="118"/>
        <end position="138"/>
    </location>
</feature>
<evidence type="ECO:0000256" key="12">
    <source>
        <dbReference type="RuleBase" id="RU000688"/>
    </source>
</evidence>
<dbReference type="KEGG" id="emc:129324981"/>
<dbReference type="FunFam" id="1.20.1070.10:FF:000065">
    <property type="entry name" value="G-protein coupled receptor 4"/>
    <property type="match status" value="1"/>
</dbReference>
<feature type="transmembrane region" description="Helical" evidence="14">
    <location>
        <begin position="39"/>
        <end position="59"/>
    </location>
</feature>
<evidence type="ECO:0000256" key="9">
    <source>
        <dbReference type="ARBA" id="ARBA00023170"/>
    </source>
</evidence>
<comment type="similarity">
    <text evidence="2 12">Belongs to the G-protein coupled receptor 1 family.</text>
</comment>
<dbReference type="InterPro" id="IPR005464">
    <property type="entry name" value="Psych_rcpt"/>
</dbReference>
<gene>
    <name evidence="17" type="primary">GPR65</name>
</gene>
<dbReference type="PRINTS" id="PR00237">
    <property type="entry name" value="GPCRRHODOPSN"/>
</dbReference>